<dbReference type="Proteomes" id="UP000806528">
    <property type="component" value="Unassembled WGS sequence"/>
</dbReference>
<keyword evidence="2" id="KW-1133">Transmembrane helix</keyword>
<keyword evidence="4" id="KW-1185">Reference proteome</keyword>
<accession>A0ABR9P4E9</accession>
<evidence type="ECO:0000313" key="4">
    <source>
        <dbReference type="Proteomes" id="UP000806528"/>
    </source>
</evidence>
<proteinExistence type="predicted"/>
<evidence type="ECO:0000313" key="3">
    <source>
        <dbReference type="EMBL" id="MBE2998712.1"/>
    </source>
</evidence>
<dbReference type="RefSeq" id="WP_193121356.1">
    <property type="nucleotide sequence ID" value="NZ_JADBGI010000006.1"/>
</dbReference>
<name>A0ABR9P4E9_9ACTN</name>
<feature type="transmembrane region" description="Helical" evidence="2">
    <location>
        <begin position="21"/>
        <end position="53"/>
    </location>
</feature>
<keyword evidence="2" id="KW-0472">Membrane</keyword>
<keyword evidence="2" id="KW-0812">Transmembrane</keyword>
<evidence type="ECO:0000256" key="1">
    <source>
        <dbReference type="SAM" id="MobiDB-lite"/>
    </source>
</evidence>
<organism evidence="3 4">
    <name type="scientific">Nocardiopsis coralli</name>
    <dbReference type="NCBI Taxonomy" id="2772213"/>
    <lineage>
        <taxon>Bacteria</taxon>
        <taxon>Bacillati</taxon>
        <taxon>Actinomycetota</taxon>
        <taxon>Actinomycetes</taxon>
        <taxon>Streptosporangiales</taxon>
        <taxon>Nocardiopsidaceae</taxon>
        <taxon>Nocardiopsis</taxon>
    </lineage>
</organism>
<feature type="region of interest" description="Disordered" evidence="1">
    <location>
        <begin position="71"/>
        <end position="103"/>
    </location>
</feature>
<evidence type="ECO:0000256" key="2">
    <source>
        <dbReference type="SAM" id="Phobius"/>
    </source>
</evidence>
<gene>
    <name evidence="3" type="ORF">IDM40_08355</name>
</gene>
<dbReference type="EMBL" id="JADBGI010000006">
    <property type="protein sequence ID" value="MBE2998712.1"/>
    <property type="molecule type" value="Genomic_DNA"/>
</dbReference>
<reference evidence="3 4" key="1">
    <citation type="submission" date="2020-09" db="EMBL/GenBank/DDBJ databases">
        <title>Diversity and distribution of actinomycetes associated with coral in the coast of Hainan.</title>
        <authorList>
            <person name="Li F."/>
        </authorList>
    </citation>
    <scope>NUCLEOTIDE SEQUENCE [LARGE SCALE GENOMIC DNA]</scope>
    <source>
        <strain evidence="3 4">HNM0947</strain>
    </source>
</reference>
<sequence>MSIGSFYRLIRSDDLRPWPMGIAVGVLGAVVVPHPVLAAVMATSALGFALFAIDCARVLPPECSCGKRHWDGEGESPCCDPERISTHVPERERSPEMASEVRR</sequence>
<protein>
    <submittedName>
        <fullName evidence="3">Uncharacterized protein</fullName>
    </submittedName>
</protein>
<feature type="compositionally biased region" description="Basic and acidic residues" evidence="1">
    <location>
        <begin position="80"/>
        <end position="103"/>
    </location>
</feature>
<comment type="caution">
    <text evidence="3">The sequence shown here is derived from an EMBL/GenBank/DDBJ whole genome shotgun (WGS) entry which is preliminary data.</text>
</comment>